<organism evidence="1 3">
    <name type="scientific">Kurthia zopfii</name>
    <dbReference type="NCBI Taxonomy" id="1650"/>
    <lineage>
        <taxon>Bacteria</taxon>
        <taxon>Bacillati</taxon>
        <taxon>Bacillota</taxon>
        <taxon>Bacilli</taxon>
        <taxon>Bacillales</taxon>
        <taxon>Caryophanaceae</taxon>
        <taxon>Kurthia</taxon>
    </lineage>
</organism>
<dbReference type="InterPro" id="IPR050155">
    <property type="entry name" value="HAD-like_hydrolase_sf"/>
</dbReference>
<dbReference type="Proteomes" id="UP000254330">
    <property type="component" value="Unassembled WGS sequence"/>
</dbReference>
<dbReference type="RefSeq" id="WP_109348494.1">
    <property type="nucleotide sequence ID" value="NZ_BJUE01000036.1"/>
</dbReference>
<dbReference type="Proteomes" id="UP000294641">
    <property type="component" value="Unassembled WGS sequence"/>
</dbReference>
<dbReference type="SUPFAM" id="SSF56784">
    <property type="entry name" value="HAD-like"/>
    <property type="match status" value="1"/>
</dbReference>
<proteinExistence type="predicted"/>
<dbReference type="EMBL" id="SNZG01000002">
    <property type="protein sequence ID" value="TDR43426.1"/>
    <property type="molecule type" value="Genomic_DNA"/>
</dbReference>
<dbReference type="InterPro" id="IPR041492">
    <property type="entry name" value="HAD_2"/>
</dbReference>
<dbReference type="AlphaFoldDB" id="A0A2U3AH58"/>
<dbReference type="SFLD" id="SFLDS00003">
    <property type="entry name" value="Haloacid_Dehalogenase"/>
    <property type="match status" value="1"/>
</dbReference>
<dbReference type="Gene3D" id="3.40.50.1000">
    <property type="entry name" value="HAD superfamily/HAD-like"/>
    <property type="match status" value="1"/>
</dbReference>
<dbReference type="GO" id="GO:0006281">
    <property type="term" value="P:DNA repair"/>
    <property type="evidence" value="ECO:0007669"/>
    <property type="project" value="TreeGrafter"/>
</dbReference>
<sequence length="186" mass="21726">MRILWDFDGTIIDSYPFYTNILYKIVDGSYSKAMIYRHLKISQSHAIQHFNLSEKQTNIMKAKSKDIVGVKAFPQVEDVLKEAEVNVIMTHMNRASVERLLEEVNLSQYFAEIVAGDDEFPRKPNSASYAYLHEKYNLTHAVGDRELDLIPAKEIGLETVMFQNNCDFADYSIDHYKEFFYHLRKK</sequence>
<evidence type="ECO:0000313" key="2">
    <source>
        <dbReference type="EMBL" id="TDR43426.1"/>
    </source>
</evidence>
<dbReference type="NCBIfam" id="TIGR01549">
    <property type="entry name" value="HAD-SF-IA-v1"/>
    <property type="match status" value="1"/>
</dbReference>
<evidence type="ECO:0000313" key="1">
    <source>
        <dbReference type="EMBL" id="STX10680.1"/>
    </source>
</evidence>
<protein>
    <submittedName>
        <fullName evidence="1">Phosphoglycolate phosphatase</fullName>
    </submittedName>
</protein>
<dbReference type="PANTHER" id="PTHR43434">
    <property type="entry name" value="PHOSPHOGLYCOLATE PHOSPHATASE"/>
    <property type="match status" value="1"/>
</dbReference>
<keyword evidence="4" id="KW-1185">Reference proteome</keyword>
<dbReference type="Pfam" id="PF13419">
    <property type="entry name" value="HAD_2"/>
    <property type="match status" value="1"/>
</dbReference>
<evidence type="ECO:0000313" key="3">
    <source>
        <dbReference type="Proteomes" id="UP000254330"/>
    </source>
</evidence>
<reference evidence="1 3" key="1">
    <citation type="submission" date="2018-06" db="EMBL/GenBank/DDBJ databases">
        <authorList>
            <consortium name="Pathogen Informatics"/>
            <person name="Doyle S."/>
        </authorList>
    </citation>
    <scope>NUCLEOTIDE SEQUENCE [LARGE SCALE GENOMIC DNA]</scope>
    <source>
        <strain evidence="1 3">NCTC10597</strain>
    </source>
</reference>
<gene>
    <name evidence="2" type="ORF">DFR61_102109</name>
    <name evidence="1" type="ORF">NCTC10597_02430</name>
</gene>
<evidence type="ECO:0000313" key="4">
    <source>
        <dbReference type="Proteomes" id="UP000294641"/>
    </source>
</evidence>
<dbReference type="InterPro" id="IPR023198">
    <property type="entry name" value="PGP-like_dom2"/>
</dbReference>
<dbReference type="Gene3D" id="1.10.150.240">
    <property type="entry name" value="Putative phosphatase, domain 2"/>
    <property type="match status" value="1"/>
</dbReference>
<reference evidence="2 4" key="2">
    <citation type="submission" date="2019-03" db="EMBL/GenBank/DDBJ databases">
        <title>Genomic Encyclopedia of Type Strains, Phase IV (KMG-IV): sequencing the most valuable type-strain genomes for metagenomic binning, comparative biology and taxonomic classification.</title>
        <authorList>
            <person name="Goeker M."/>
        </authorList>
    </citation>
    <scope>NUCLEOTIDE SEQUENCE [LARGE SCALE GENOMIC DNA]</scope>
    <source>
        <strain evidence="2 4">DSM 20580</strain>
    </source>
</reference>
<name>A0A2U3AH58_9BACL</name>
<dbReference type="SFLD" id="SFLDG01129">
    <property type="entry name" value="C1.5:_HAD__Beta-PGM__Phosphata"/>
    <property type="match status" value="1"/>
</dbReference>
<comment type="caution">
    <text evidence="1">The sequence shown here is derived from an EMBL/GenBank/DDBJ whole genome shotgun (WGS) entry which is preliminary data.</text>
</comment>
<dbReference type="InterPro" id="IPR023214">
    <property type="entry name" value="HAD_sf"/>
</dbReference>
<dbReference type="EMBL" id="UGNP01000001">
    <property type="protein sequence ID" value="STX10680.1"/>
    <property type="molecule type" value="Genomic_DNA"/>
</dbReference>
<dbReference type="GO" id="GO:0005829">
    <property type="term" value="C:cytosol"/>
    <property type="evidence" value="ECO:0007669"/>
    <property type="project" value="TreeGrafter"/>
</dbReference>
<dbReference type="PANTHER" id="PTHR43434:SF25">
    <property type="entry name" value="PHOSPHOGLYCOLATE PHOSPHATASE"/>
    <property type="match status" value="1"/>
</dbReference>
<dbReference type="GO" id="GO:0008967">
    <property type="term" value="F:phosphoglycolate phosphatase activity"/>
    <property type="evidence" value="ECO:0007669"/>
    <property type="project" value="TreeGrafter"/>
</dbReference>
<dbReference type="OrthoDB" id="9807630at2"/>
<accession>A0A2U3AH58</accession>
<dbReference type="InterPro" id="IPR036412">
    <property type="entry name" value="HAD-like_sf"/>
</dbReference>
<dbReference type="InterPro" id="IPR006439">
    <property type="entry name" value="HAD-SF_hydro_IA"/>
</dbReference>